<dbReference type="AlphaFoldDB" id="A0A6A6Q3Y5"/>
<evidence type="ECO:0000256" key="11">
    <source>
        <dbReference type="ARBA" id="ARBA00023098"/>
    </source>
</evidence>
<dbReference type="GO" id="GO:0000036">
    <property type="term" value="F:acyl carrier activity"/>
    <property type="evidence" value="ECO:0007669"/>
    <property type="project" value="TreeGrafter"/>
</dbReference>
<comment type="function">
    <text evidence="14">Carrier of the growing fatty acid chain in fatty acid biosynthesis.</text>
</comment>
<proteinExistence type="inferred from homology"/>
<gene>
    <name evidence="16" type="ORF">BDY17DRAFT_319684</name>
</gene>
<dbReference type="HAMAP" id="MF_01217">
    <property type="entry name" value="Acyl_carrier"/>
    <property type="match status" value="1"/>
</dbReference>
<comment type="subcellular location">
    <subcellularLocation>
        <location evidence="1">Mitochondrion</location>
    </subcellularLocation>
</comment>
<keyword evidence="9" id="KW-0809">Transit peptide</keyword>
<evidence type="ECO:0000256" key="4">
    <source>
        <dbReference type="ARBA" id="ARBA00022448"/>
    </source>
</evidence>
<organism evidence="16 17">
    <name type="scientific">Neohortaea acidophila</name>
    <dbReference type="NCBI Taxonomy" id="245834"/>
    <lineage>
        <taxon>Eukaryota</taxon>
        <taxon>Fungi</taxon>
        <taxon>Dikarya</taxon>
        <taxon>Ascomycota</taxon>
        <taxon>Pezizomycotina</taxon>
        <taxon>Dothideomycetes</taxon>
        <taxon>Dothideomycetidae</taxon>
        <taxon>Mycosphaerellales</taxon>
        <taxon>Teratosphaeriaceae</taxon>
        <taxon>Neohortaea</taxon>
    </lineage>
</organism>
<evidence type="ECO:0000256" key="13">
    <source>
        <dbReference type="ARBA" id="ARBA00023160"/>
    </source>
</evidence>
<evidence type="ECO:0000256" key="9">
    <source>
        <dbReference type="ARBA" id="ARBA00022946"/>
    </source>
</evidence>
<dbReference type="PROSITE" id="PS00012">
    <property type="entry name" value="PHOSPHOPANTETHEINE"/>
    <property type="match status" value="1"/>
</dbReference>
<dbReference type="PROSITE" id="PS50075">
    <property type="entry name" value="CARRIER"/>
    <property type="match status" value="1"/>
</dbReference>
<comment type="pathway">
    <text evidence="2">Lipid metabolism; fatty acid biosynthesis.</text>
</comment>
<comment type="similarity">
    <text evidence="3">Belongs to the acyl carrier protein (ACP) family.</text>
</comment>
<dbReference type="SUPFAM" id="SSF47336">
    <property type="entry name" value="ACP-like"/>
    <property type="match status" value="1"/>
</dbReference>
<keyword evidence="12" id="KW-0496">Mitochondrion</keyword>
<evidence type="ECO:0000256" key="5">
    <source>
        <dbReference type="ARBA" id="ARBA00022450"/>
    </source>
</evidence>
<reference evidence="16" key="1">
    <citation type="journal article" date="2020" name="Stud. Mycol.">
        <title>101 Dothideomycetes genomes: a test case for predicting lifestyles and emergence of pathogens.</title>
        <authorList>
            <person name="Haridas S."/>
            <person name="Albert R."/>
            <person name="Binder M."/>
            <person name="Bloem J."/>
            <person name="Labutti K."/>
            <person name="Salamov A."/>
            <person name="Andreopoulos B."/>
            <person name="Baker S."/>
            <person name="Barry K."/>
            <person name="Bills G."/>
            <person name="Bluhm B."/>
            <person name="Cannon C."/>
            <person name="Castanera R."/>
            <person name="Culley D."/>
            <person name="Daum C."/>
            <person name="Ezra D."/>
            <person name="Gonzalez J."/>
            <person name="Henrissat B."/>
            <person name="Kuo A."/>
            <person name="Liang C."/>
            <person name="Lipzen A."/>
            <person name="Lutzoni F."/>
            <person name="Magnuson J."/>
            <person name="Mondo S."/>
            <person name="Nolan M."/>
            <person name="Ohm R."/>
            <person name="Pangilinan J."/>
            <person name="Park H.-J."/>
            <person name="Ramirez L."/>
            <person name="Alfaro M."/>
            <person name="Sun H."/>
            <person name="Tritt A."/>
            <person name="Yoshinaga Y."/>
            <person name="Zwiers L.-H."/>
            <person name="Turgeon B."/>
            <person name="Goodwin S."/>
            <person name="Spatafora J."/>
            <person name="Crous P."/>
            <person name="Grigoriev I."/>
        </authorList>
    </citation>
    <scope>NUCLEOTIDE SEQUENCE</scope>
    <source>
        <strain evidence="16">CBS 113389</strain>
    </source>
</reference>
<evidence type="ECO:0000256" key="7">
    <source>
        <dbReference type="ARBA" id="ARBA00022553"/>
    </source>
</evidence>
<feature type="domain" description="Carrier" evidence="15">
    <location>
        <begin position="61"/>
        <end position="137"/>
    </location>
</feature>
<evidence type="ECO:0000256" key="8">
    <source>
        <dbReference type="ARBA" id="ARBA00022832"/>
    </source>
</evidence>
<name>A0A6A6Q3Y5_9PEZI</name>
<dbReference type="InterPro" id="IPR003231">
    <property type="entry name" value="ACP"/>
</dbReference>
<keyword evidence="6 14" id="KW-0444">Lipid biosynthesis</keyword>
<evidence type="ECO:0000256" key="3">
    <source>
        <dbReference type="ARBA" id="ARBA00010930"/>
    </source>
</evidence>
<dbReference type="InterPro" id="IPR006162">
    <property type="entry name" value="Ppantetheine_attach_site"/>
</dbReference>
<evidence type="ECO:0000256" key="1">
    <source>
        <dbReference type="ARBA" id="ARBA00004173"/>
    </source>
</evidence>
<dbReference type="InterPro" id="IPR036736">
    <property type="entry name" value="ACP-like_sf"/>
</dbReference>
<evidence type="ECO:0000256" key="6">
    <source>
        <dbReference type="ARBA" id="ARBA00022516"/>
    </source>
</evidence>
<keyword evidence="7" id="KW-0597">Phosphoprotein</keyword>
<dbReference type="Proteomes" id="UP000799767">
    <property type="component" value="Unassembled WGS sequence"/>
</dbReference>
<dbReference type="EMBL" id="MU001631">
    <property type="protein sequence ID" value="KAF2487120.1"/>
    <property type="molecule type" value="Genomic_DNA"/>
</dbReference>
<keyword evidence="10" id="KW-0249">Electron transport</keyword>
<dbReference type="FunFam" id="1.10.1200.10:FF:000003">
    <property type="entry name" value="Acyl carrier protein"/>
    <property type="match status" value="1"/>
</dbReference>
<dbReference type="GO" id="GO:0099128">
    <property type="term" value="C:mitochondrial [2Fe-2S] assembly complex"/>
    <property type="evidence" value="ECO:0007669"/>
    <property type="project" value="UniProtKB-ARBA"/>
</dbReference>
<keyword evidence="8" id="KW-0276">Fatty acid metabolism</keyword>
<evidence type="ECO:0000256" key="12">
    <source>
        <dbReference type="ARBA" id="ARBA00023128"/>
    </source>
</evidence>
<dbReference type="GeneID" id="54477313"/>
<dbReference type="OrthoDB" id="448946at2759"/>
<evidence type="ECO:0000256" key="2">
    <source>
        <dbReference type="ARBA" id="ARBA00005194"/>
    </source>
</evidence>
<dbReference type="PANTHER" id="PTHR20863">
    <property type="entry name" value="ACYL CARRIER PROTEIN"/>
    <property type="match status" value="1"/>
</dbReference>
<keyword evidence="17" id="KW-1185">Reference proteome</keyword>
<keyword evidence="11" id="KW-0443">Lipid metabolism</keyword>
<dbReference type="NCBIfam" id="TIGR00517">
    <property type="entry name" value="acyl_carrier"/>
    <property type="match status" value="1"/>
</dbReference>
<dbReference type="PANTHER" id="PTHR20863:SF28">
    <property type="entry name" value="ACYL CARRIER PROTEIN, MITOCHONDRIAL"/>
    <property type="match status" value="1"/>
</dbReference>
<dbReference type="NCBIfam" id="NF002148">
    <property type="entry name" value="PRK00982.1-2"/>
    <property type="match status" value="1"/>
</dbReference>
<sequence>MFRTALLRSSRCLAQASTRAQQPVLRRAAAASSFLSTRISTPALSITAVRCYASGSGLAQEEVTGRIMDLLKNFDKVTDASKLSASAHFTNDLGLDSLDTVEVVMAIEEEFSIEIPDKEADAIHSVNQAVDYIMSQPDGAPDARAPSMASR</sequence>
<accession>A0A6A6Q3Y5</accession>
<keyword evidence="4" id="KW-0813">Transport</keyword>
<dbReference type="RefSeq" id="XP_033593689.1">
    <property type="nucleotide sequence ID" value="XM_033736311.1"/>
</dbReference>
<protein>
    <recommendedName>
        <fullName evidence="14">Acyl carrier protein</fullName>
    </recommendedName>
</protein>
<keyword evidence="13 14" id="KW-0275">Fatty acid biosynthesis</keyword>
<evidence type="ECO:0000313" key="17">
    <source>
        <dbReference type="Proteomes" id="UP000799767"/>
    </source>
</evidence>
<evidence type="ECO:0000313" key="16">
    <source>
        <dbReference type="EMBL" id="KAF2487120.1"/>
    </source>
</evidence>
<dbReference type="InterPro" id="IPR009081">
    <property type="entry name" value="PP-bd_ACP"/>
</dbReference>
<keyword evidence="5 14" id="KW-0596">Phosphopantetheine</keyword>
<dbReference type="GO" id="GO:0000035">
    <property type="term" value="F:acyl binding"/>
    <property type="evidence" value="ECO:0007669"/>
    <property type="project" value="TreeGrafter"/>
</dbReference>
<evidence type="ECO:0000256" key="14">
    <source>
        <dbReference type="RuleBase" id="RU000722"/>
    </source>
</evidence>
<dbReference type="Pfam" id="PF00550">
    <property type="entry name" value="PP-binding"/>
    <property type="match status" value="1"/>
</dbReference>
<evidence type="ECO:0000259" key="15">
    <source>
        <dbReference type="PROSITE" id="PS50075"/>
    </source>
</evidence>
<evidence type="ECO:0000256" key="10">
    <source>
        <dbReference type="ARBA" id="ARBA00022982"/>
    </source>
</evidence>
<dbReference type="Gene3D" id="1.10.1200.10">
    <property type="entry name" value="ACP-like"/>
    <property type="match status" value="1"/>
</dbReference>